<proteinExistence type="predicted"/>
<evidence type="ECO:0000313" key="3">
    <source>
        <dbReference type="Proteomes" id="UP000275846"/>
    </source>
</evidence>
<reference evidence="4" key="1">
    <citation type="submission" date="2016-06" db="UniProtKB">
        <authorList>
            <consortium name="WormBaseParasite"/>
        </authorList>
    </citation>
    <scope>IDENTIFICATION</scope>
</reference>
<keyword evidence="3" id="KW-1185">Reference proteome</keyword>
<sequence>MSSATSTSSRFPPSSAPAVLSSPHCPRTCTSRIGLVDDLLIHRTEAGESVPGAPTYTRRTQLNCPHCPRTFKHRMSPLDQMRLHENLRQITAGYTTALDLSSSTSAPHLIIPNTTKNMLSVCIAD</sequence>
<dbReference type="AlphaFoldDB" id="A0A183SH36"/>
<gene>
    <name evidence="2" type="ORF">SSLN_LOCUS3534</name>
</gene>
<dbReference type="EMBL" id="UYSU01032565">
    <property type="protein sequence ID" value="VDL89919.1"/>
    <property type="molecule type" value="Genomic_DNA"/>
</dbReference>
<reference evidence="2 3" key="2">
    <citation type="submission" date="2018-11" db="EMBL/GenBank/DDBJ databases">
        <authorList>
            <consortium name="Pathogen Informatics"/>
        </authorList>
    </citation>
    <scope>NUCLEOTIDE SEQUENCE [LARGE SCALE GENOMIC DNA]</scope>
    <source>
        <strain evidence="2 3">NST_G2</strain>
    </source>
</reference>
<evidence type="ECO:0000313" key="2">
    <source>
        <dbReference type="EMBL" id="VDL89919.1"/>
    </source>
</evidence>
<feature type="region of interest" description="Disordered" evidence="1">
    <location>
        <begin position="1"/>
        <end position="23"/>
    </location>
</feature>
<dbReference type="WBParaSite" id="SSLN_0000363701-mRNA-1">
    <property type="protein sequence ID" value="SSLN_0000363701-mRNA-1"/>
    <property type="gene ID" value="SSLN_0000363701"/>
</dbReference>
<accession>A0A183SH36</accession>
<feature type="compositionally biased region" description="Polar residues" evidence="1">
    <location>
        <begin position="1"/>
        <end position="11"/>
    </location>
</feature>
<organism evidence="4">
    <name type="scientific">Schistocephalus solidus</name>
    <name type="common">Tapeworm</name>
    <dbReference type="NCBI Taxonomy" id="70667"/>
    <lineage>
        <taxon>Eukaryota</taxon>
        <taxon>Metazoa</taxon>
        <taxon>Spiralia</taxon>
        <taxon>Lophotrochozoa</taxon>
        <taxon>Platyhelminthes</taxon>
        <taxon>Cestoda</taxon>
        <taxon>Eucestoda</taxon>
        <taxon>Diphyllobothriidea</taxon>
        <taxon>Diphyllobothriidae</taxon>
        <taxon>Schistocephalus</taxon>
    </lineage>
</organism>
<dbReference type="Proteomes" id="UP000275846">
    <property type="component" value="Unassembled WGS sequence"/>
</dbReference>
<feature type="compositionally biased region" description="Low complexity" evidence="1">
    <location>
        <begin position="12"/>
        <end position="23"/>
    </location>
</feature>
<evidence type="ECO:0000313" key="4">
    <source>
        <dbReference type="WBParaSite" id="SSLN_0000363701-mRNA-1"/>
    </source>
</evidence>
<protein>
    <submittedName>
        <fullName evidence="4">C2H2-type domain-containing protein</fullName>
    </submittedName>
</protein>
<dbReference type="OrthoDB" id="8117402at2759"/>
<evidence type="ECO:0000256" key="1">
    <source>
        <dbReference type="SAM" id="MobiDB-lite"/>
    </source>
</evidence>
<name>A0A183SH36_SCHSO</name>